<gene>
    <name evidence="10" type="primary">phoU</name>
    <name evidence="10" type="ORF">AWH56_014985</name>
    <name evidence="9" type="ORF">AWH56_05150</name>
</gene>
<comment type="subcellular location">
    <subcellularLocation>
        <location evidence="1 7">Cytoplasm</location>
    </subcellularLocation>
</comment>
<feature type="domain" description="PhoU" evidence="8">
    <location>
        <begin position="19"/>
        <end position="104"/>
    </location>
</feature>
<evidence type="ECO:0000256" key="2">
    <source>
        <dbReference type="ARBA" id="ARBA00008107"/>
    </source>
</evidence>
<dbReference type="FunFam" id="1.20.58.220:FF:000004">
    <property type="entry name" value="Phosphate-specific transport system accessory protein PhoU"/>
    <property type="match status" value="1"/>
</dbReference>
<dbReference type="EMBL" id="CP063356">
    <property type="protein sequence ID" value="QOY34046.1"/>
    <property type="molecule type" value="Genomic_DNA"/>
</dbReference>
<reference evidence="10 11" key="2">
    <citation type="journal article" date="2017" name="Genome Announc.">
        <title>Draft Genome Sequences of Four Alkaliphilic Bacteria Belonging to the Anaerobacillus Genus.</title>
        <authorList>
            <person name="Bassil N.M."/>
            <person name="Lloyd J.R."/>
        </authorList>
    </citation>
    <scope>NUCLEOTIDE SEQUENCE [LARGE SCALE GENOMIC DNA]</scope>
    <source>
        <strain evidence="10 11">NB2006</strain>
    </source>
</reference>
<dbReference type="Proteomes" id="UP000180175">
    <property type="component" value="Chromosome"/>
</dbReference>
<reference evidence="9 11" key="1">
    <citation type="submission" date="2016-10" db="EMBL/GenBank/DDBJ databases">
        <title>Draft genome sequences of four alkaliphilic bacteria belonging to the Anaerobacillus genus.</title>
        <authorList>
            <person name="Bassil N.M."/>
            <person name="Lloyd J.R."/>
        </authorList>
    </citation>
    <scope>NUCLEOTIDE SEQUENCE [LARGE SCALE GENOMIC DNA]</scope>
    <source>
        <strain evidence="9 11">NB2006</strain>
    </source>
</reference>
<dbReference type="GO" id="GO:0005737">
    <property type="term" value="C:cytoplasm"/>
    <property type="evidence" value="ECO:0007669"/>
    <property type="project" value="UniProtKB-SubCell"/>
</dbReference>
<evidence type="ECO:0000259" key="8">
    <source>
        <dbReference type="Pfam" id="PF01895"/>
    </source>
</evidence>
<reference evidence="10 11" key="3">
    <citation type="journal article" date="2019" name="Int. J. Syst. Evol. Microbiol.">
        <title>Anaerobacillus isosaccharinicus sp. nov., an alkaliphilic bacterium which degrades isosaccharinic acid.</title>
        <authorList>
            <person name="Bassil N.M."/>
            <person name="Lloyd J.R."/>
        </authorList>
    </citation>
    <scope>NUCLEOTIDE SEQUENCE [LARGE SCALE GENOMIC DNA]</scope>
    <source>
        <strain evidence="10 11">NB2006</strain>
    </source>
</reference>
<dbReference type="OrthoDB" id="9814256at2"/>
<evidence type="ECO:0000256" key="5">
    <source>
        <dbReference type="ARBA" id="ARBA00022490"/>
    </source>
</evidence>
<comment type="subunit">
    <text evidence="3 7">Homodimer.</text>
</comment>
<dbReference type="Pfam" id="PF01895">
    <property type="entry name" value="PhoU"/>
    <property type="match status" value="2"/>
</dbReference>
<feature type="domain" description="PhoU" evidence="8">
    <location>
        <begin position="121"/>
        <end position="206"/>
    </location>
</feature>
<dbReference type="Gene3D" id="1.20.58.220">
    <property type="entry name" value="Phosphate transport system protein phou homolog 2, domain 2"/>
    <property type="match status" value="1"/>
</dbReference>
<evidence type="ECO:0000313" key="10">
    <source>
        <dbReference type="EMBL" id="QOY34046.1"/>
    </source>
</evidence>
<evidence type="ECO:0000256" key="7">
    <source>
        <dbReference type="PIRNR" id="PIRNR003107"/>
    </source>
</evidence>
<keyword evidence="11" id="KW-1185">Reference proteome</keyword>
<keyword evidence="4 7" id="KW-0813">Transport</keyword>
<evidence type="ECO:0000256" key="4">
    <source>
        <dbReference type="ARBA" id="ARBA00022448"/>
    </source>
</evidence>
<evidence type="ECO:0000313" key="11">
    <source>
        <dbReference type="Proteomes" id="UP000180175"/>
    </source>
</evidence>
<dbReference type="GO" id="GO:0006817">
    <property type="term" value="P:phosphate ion transport"/>
    <property type="evidence" value="ECO:0007669"/>
    <property type="project" value="UniProtKB-KW"/>
</dbReference>
<keyword evidence="6 7" id="KW-0592">Phosphate transport</keyword>
<evidence type="ECO:0000256" key="3">
    <source>
        <dbReference type="ARBA" id="ARBA00011738"/>
    </source>
</evidence>
<dbReference type="SUPFAM" id="SSF109755">
    <property type="entry name" value="PhoU-like"/>
    <property type="match status" value="1"/>
</dbReference>
<evidence type="ECO:0000313" key="9">
    <source>
        <dbReference type="EMBL" id="OIJ22650.1"/>
    </source>
</evidence>
<protein>
    <recommendedName>
        <fullName evidence="7">Phosphate-specific transport system accessory protein PhoU</fullName>
    </recommendedName>
</protein>
<dbReference type="NCBIfam" id="TIGR02135">
    <property type="entry name" value="phoU_full"/>
    <property type="match status" value="1"/>
</dbReference>
<dbReference type="GO" id="GO:0030643">
    <property type="term" value="P:intracellular phosphate ion homeostasis"/>
    <property type="evidence" value="ECO:0007669"/>
    <property type="project" value="InterPro"/>
</dbReference>
<dbReference type="InterPro" id="IPR038078">
    <property type="entry name" value="PhoU-like_sf"/>
</dbReference>
<dbReference type="PIRSF" id="PIRSF003107">
    <property type="entry name" value="PhoU"/>
    <property type="match status" value="1"/>
</dbReference>
<sequence length="218" mass="24508">MQTRELFHSGLTALKEDILSLGTQVNEAFNASMSAFINNDVKQFNEIKENDIKVNQQEIAINEKATLLIARQQPVASDLRKIIVAFKVSSDLERVGDLAVDITKAAKRIPLTETKIDTTLLIEMANKASEMLSKALVAYENGNVLEAQQIATLDDEVDEMYAQFVKKIFNIVVSEQLAIEQVTQLAFISRYIERIADYATNIAELIIYEVNGQYFDLN</sequence>
<evidence type="ECO:0000256" key="6">
    <source>
        <dbReference type="ARBA" id="ARBA00022592"/>
    </source>
</evidence>
<keyword evidence="5 7" id="KW-0963">Cytoplasm</keyword>
<dbReference type="InterPro" id="IPR028366">
    <property type="entry name" value="PhoU"/>
</dbReference>
<dbReference type="EMBL" id="LQXD01000036">
    <property type="protein sequence ID" value="OIJ22650.1"/>
    <property type="molecule type" value="Genomic_DNA"/>
</dbReference>
<accession>A0A1S2MDG5</accession>
<dbReference type="PANTHER" id="PTHR42930">
    <property type="entry name" value="PHOSPHATE-SPECIFIC TRANSPORT SYSTEM ACCESSORY PROTEIN PHOU"/>
    <property type="match status" value="1"/>
</dbReference>
<organism evidence="9 11">
    <name type="scientific">Anaerobacillus isosaccharinicus</name>
    <dbReference type="NCBI Taxonomy" id="1532552"/>
    <lineage>
        <taxon>Bacteria</taxon>
        <taxon>Bacillati</taxon>
        <taxon>Bacillota</taxon>
        <taxon>Bacilli</taxon>
        <taxon>Bacillales</taxon>
        <taxon>Bacillaceae</taxon>
        <taxon>Anaerobacillus</taxon>
    </lineage>
</organism>
<comment type="function">
    <text evidence="7">Plays a role in the regulation of phosphate uptake.</text>
</comment>
<evidence type="ECO:0000256" key="1">
    <source>
        <dbReference type="ARBA" id="ARBA00004496"/>
    </source>
</evidence>
<proteinExistence type="inferred from homology"/>
<name>A0A1S2MDG5_9BACI</name>
<dbReference type="GO" id="GO:0045936">
    <property type="term" value="P:negative regulation of phosphate metabolic process"/>
    <property type="evidence" value="ECO:0007669"/>
    <property type="project" value="InterPro"/>
</dbReference>
<dbReference type="RefSeq" id="WP_071316109.1">
    <property type="nucleotide sequence ID" value="NZ_CP063356.2"/>
</dbReference>
<dbReference type="InterPro" id="IPR026022">
    <property type="entry name" value="PhoU_dom"/>
</dbReference>
<comment type="similarity">
    <text evidence="2 7">Belongs to the PhoU family.</text>
</comment>
<dbReference type="AlphaFoldDB" id="A0A1S2MDG5"/>
<dbReference type="PANTHER" id="PTHR42930:SF3">
    <property type="entry name" value="PHOSPHATE-SPECIFIC TRANSPORT SYSTEM ACCESSORY PROTEIN PHOU"/>
    <property type="match status" value="1"/>
</dbReference>
<reference evidence="10" key="4">
    <citation type="submission" date="2020-10" db="EMBL/GenBank/DDBJ databases">
        <authorList>
            <person name="Bassil N.M."/>
            <person name="Lloyd J.R."/>
        </authorList>
    </citation>
    <scope>NUCLEOTIDE SEQUENCE</scope>
    <source>
        <strain evidence="10">NB2006</strain>
    </source>
</reference>
<dbReference type="KEGG" id="aia:AWH56_014985"/>